<organism evidence="1 2">
    <name type="scientific">Phytophthora infestans</name>
    <name type="common">Potato late blight agent</name>
    <name type="synonym">Botrytis infestans</name>
    <dbReference type="NCBI Taxonomy" id="4787"/>
    <lineage>
        <taxon>Eukaryota</taxon>
        <taxon>Sar</taxon>
        <taxon>Stramenopiles</taxon>
        <taxon>Oomycota</taxon>
        <taxon>Peronosporomycetes</taxon>
        <taxon>Peronosporales</taxon>
        <taxon>Peronosporaceae</taxon>
        <taxon>Phytophthora</taxon>
    </lineage>
</organism>
<dbReference type="Proteomes" id="UP000602510">
    <property type="component" value="Unassembled WGS sequence"/>
</dbReference>
<proteinExistence type="predicted"/>
<evidence type="ECO:0000313" key="2">
    <source>
        <dbReference type="Proteomes" id="UP000602510"/>
    </source>
</evidence>
<reference evidence="1" key="1">
    <citation type="submission" date="2020-04" db="EMBL/GenBank/DDBJ databases">
        <title>Hybrid Assembly of Korean Phytophthora infestans isolates.</title>
        <authorList>
            <person name="Prokchorchik M."/>
            <person name="Lee Y."/>
            <person name="Seo J."/>
            <person name="Cho J.-H."/>
            <person name="Park Y.-E."/>
            <person name="Jang D.-C."/>
            <person name="Im J.-S."/>
            <person name="Choi J.-G."/>
            <person name="Park H.-J."/>
            <person name="Lee G.-B."/>
            <person name="Lee Y.-G."/>
            <person name="Hong S.-Y."/>
            <person name="Cho K."/>
            <person name="Sohn K.H."/>
        </authorList>
    </citation>
    <scope>NUCLEOTIDE SEQUENCE</scope>
    <source>
        <strain evidence="1">KR_1_A1</strain>
    </source>
</reference>
<sequence length="601" mass="67638">MVRRAASDSFNPQFGSGEMSNLSSLPPSVLAHVLELAVCGISQNLAPAGRSLHLDGVKNVALVCKSTLRSVRSLVSVFRATTMSLALENEATIVDVETMYRRVEMHGVDVTDLRIRLGEYTIEGHPFMNAEPGKLEKVAIEWNSLFRFLPGVKRLDLTKIPLLSKHFLLILEAAATYCRQLEYLIMPVRYYTFHSTHGANINKIMATLYSALERWYSTGGLRQLTLPTWNGVSSYAASTRYIESVTRFCLRIEYLDGYKQARSKSCVHCPEMWTISLDTWRAFNATCTNLRSFHWFVVSFADPFFSVFGDYIKPNLTSLSLFANLNWTYDRYIRDCSEQTSDDIIRDETIPMGYGVLATEARAVFKACPALTSFFIKIDCVRNNRPESHYVNSAIYGDELWETAAMLCPLLTSIEMVDASQYPSLNSQSINGLSDRTLIALAQLKYLTSVEFCIARLTGTGIFDWLCRVAKFDGYVGPERRLRVTIGGLQHAEFCKDLPDFYGEIVVLLSLLSEVSEEGLGAASCQTKPLLEVVNPYESVVSCQWSKIYMVEKLRPLIEAVRAKHPSLQVSVSLFGQKSCQFSRIGKLTLDWQSHKKGEAH</sequence>
<dbReference type="EMBL" id="WSZM01000384">
    <property type="protein sequence ID" value="KAF4034142.1"/>
    <property type="molecule type" value="Genomic_DNA"/>
</dbReference>
<dbReference type="AlphaFoldDB" id="A0A833SGF3"/>
<name>A0A833SGF3_PHYIN</name>
<comment type="caution">
    <text evidence="1">The sequence shown here is derived from an EMBL/GenBank/DDBJ whole genome shotgun (WGS) entry which is preliminary data.</text>
</comment>
<gene>
    <name evidence="1" type="ORF">GN244_ATG13911</name>
</gene>
<dbReference type="InterPro" id="IPR032675">
    <property type="entry name" value="LRR_dom_sf"/>
</dbReference>
<evidence type="ECO:0000313" key="1">
    <source>
        <dbReference type="EMBL" id="KAF4034142.1"/>
    </source>
</evidence>
<protein>
    <submittedName>
        <fullName evidence="1">Uncharacterized protein</fullName>
    </submittedName>
</protein>
<keyword evidence="2" id="KW-1185">Reference proteome</keyword>
<dbReference type="Gene3D" id="3.80.10.10">
    <property type="entry name" value="Ribonuclease Inhibitor"/>
    <property type="match status" value="1"/>
</dbReference>
<accession>A0A833SGF3</accession>